<evidence type="ECO:0000313" key="3">
    <source>
        <dbReference type="Proteomes" id="UP000694918"/>
    </source>
</evidence>
<reference evidence="4" key="1">
    <citation type="submission" date="2025-08" db="UniProtKB">
        <authorList>
            <consortium name="RefSeq"/>
        </authorList>
    </citation>
    <scope>IDENTIFICATION</scope>
</reference>
<evidence type="ECO:0000313" key="4">
    <source>
        <dbReference type="RefSeq" id="XP_011037056.1"/>
    </source>
</evidence>
<dbReference type="AlphaFoldDB" id="A0AAJ6UX81"/>
<feature type="domain" description="DUF4283" evidence="2">
    <location>
        <begin position="146"/>
        <end position="225"/>
    </location>
</feature>
<dbReference type="Pfam" id="PF14111">
    <property type="entry name" value="DUF4283"/>
    <property type="match status" value="1"/>
</dbReference>
<feature type="compositionally biased region" description="Polar residues" evidence="1">
    <location>
        <begin position="349"/>
        <end position="360"/>
    </location>
</feature>
<dbReference type="PANTHER" id="PTHR31286">
    <property type="entry name" value="GLYCINE-RICH CELL WALL STRUCTURAL PROTEIN 1.8-LIKE"/>
    <property type="match status" value="1"/>
</dbReference>
<dbReference type="GeneID" id="105134369"/>
<dbReference type="InterPro" id="IPR025558">
    <property type="entry name" value="DUF4283"/>
</dbReference>
<feature type="region of interest" description="Disordered" evidence="1">
    <location>
        <begin position="431"/>
        <end position="479"/>
    </location>
</feature>
<accession>A0AAJ6UX81</accession>
<evidence type="ECO:0000256" key="1">
    <source>
        <dbReference type="SAM" id="MobiDB-lite"/>
    </source>
</evidence>
<keyword evidence="3" id="KW-1185">Reference proteome</keyword>
<dbReference type="InterPro" id="IPR040256">
    <property type="entry name" value="At4g02000-like"/>
</dbReference>
<proteinExistence type="predicted"/>
<dbReference type="RefSeq" id="XP_011037056.1">
    <property type="nucleotide sequence ID" value="XM_011038754.1"/>
</dbReference>
<protein>
    <submittedName>
        <fullName evidence="4">Uncharacterized protein LOC105134369</fullName>
    </submittedName>
</protein>
<dbReference type="PANTHER" id="PTHR31286:SF180">
    <property type="entry name" value="OS10G0362600 PROTEIN"/>
    <property type="match status" value="1"/>
</dbReference>
<feature type="region of interest" description="Disordered" evidence="1">
    <location>
        <begin position="1"/>
        <end position="136"/>
    </location>
</feature>
<feature type="compositionally biased region" description="Basic and acidic residues" evidence="1">
    <location>
        <begin position="398"/>
        <end position="416"/>
    </location>
</feature>
<sequence length="479" mass="51372">MAKNKKKSASSFSRGQRSQFSDLTQNANSIFAGGSSPHKFPIQDDDVVACGSGSESREEDELVYTEPEDGIRSGPSNAHSPTSSPARGINDAGSEGTSPGIVKSGDFPAGTESDTQAQPTAPIELNPVTSKSSDHTTDEDLGSYCDAWKSCILGYVAGEFPGFKALNSIIANTWHCEASLSIHESGWLVFKFNNVDDKLAVLAGGPYLVYRRPLILKSMPEYFDSSHEERTKAPVWVKFPNLPLKCWSIRCLSKIASTIGKPIQTYRITASMSRISYARVLVELDLLDELTHAVDILLPNGTTLKQSIVYETLPRFCKLCKALGHATGACSKTAASNESGKKGSRTAHNKSCSKQANSASLEPVVGTSVQKDERKAVVAEQHFDPMQTELDVISEESETVRGRKNRESSGKDLPAEDICREQGAAVSNSLEGNLKTPLGRKNRGIAGTADAVTTRSAQKGLVSKAAGSGRESPTSPTIL</sequence>
<feature type="compositionally biased region" description="Polar residues" evidence="1">
    <location>
        <begin position="74"/>
        <end position="85"/>
    </location>
</feature>
<evidence type="ECO:0000259" key="2">
    <source>
        <dbReference type="Pfam" id="PF14111"/>
    </source>
</evidence>
<dbReference type="KEGG" id="peu:105134369"/>
<feature type="compositionally biased region" description="Acidic residues" evidence="1">
    <location>
        <begin position="57"/>
        <end position="68"/>
    </location>
</feature>
<feature type="region of interest" description="Disordered" evidence="1">
    <location>
        <begin position="331"/>
        <end position="367"/>
    </location>
</feature>
<dbReference type="Proteomes" id="UP000694918">
    <property type="component" value="Unplaced"/>
</dbReference>
<name>A0AAJ6UX81_POPEU</name>
<feature type="compositionally biased region" description="Low complexity" evidence="1">
    <location>
        <begin position="9"/>
        <end position="21"/>
    </location>
</feature>
<organism evidence="3 4">
    <name type="scientific">Populus euphratica</name>
    <name type="common">Euphrates poplar</name>
    <dbReference type="NCBI Taxonomy" id="75702"/>
    <lineage>
        <taxon>Eukaryota</taxon>
        <taxon>Viridiplantae</taxon>
        <taxon>Streptophyta</taxon>
        <taxon>Embryophyta</taxon>
        <taxon>Tracheophyta</taxon>
        <taxon>Spermatophyta</taxon>
        <taxon>Magnoliopsida</taxon>
        <taxon>eudicotyledons</taxon>
        <taxon>Gunneridae</taxon>
        <taxon>Pentapetalae</taxon>
        <taxon>rosids</taxon>
        <taxon>fabids</taxon>
        <taxon>Malpighiales</taxon>
        <taxon>Salicaceae</taxon>
        <taxon>Saliceae</taxon>
        <taxon>Populus</taxon>
    </lineage>
</organism>
<gene>
    <name evidence="4" type="primary">LOC105134369</name>
</gene>
<feature type="region of interest" description="Disordered" evidence="1">
    <location>
        <begin position="393"/>
        <end position="416"/>
    </location>
</feature>